<dbReference type="GO" id="GO:0005483">
    <property type="term" value="F:soluble NSF attachment protein activity"/>
    <property type="evidence" value="ECO:0007669"/>
    <property type="project" value="TreeGrafter"/>
</dbReference>
<dbReference type="Gene3D" id="1.25.40.10">
    <property type="entry name" value="Tetratricopeptide repeat domain"/>
    <property type="match status" value="1"/>
</dbReference>
<evidence type="ECO:0000256" key="3">
    <source>
        <dbReference type="ARBA" id="ARBA00022927"/>
    </source>
</evidence>
<protein>
    <submittedName>
        <fullName evidence="4">SWPV2-ORF021</fullName>
    </submittedName>
</protein>
<gene>
    <name evidence="4" type="primary">SWPV2-021</name>
</gene>
<evidence type="ECO:0000256" key="1">
    <source>
        <dbReference type="ARBA" id="ARBA00010050"/>
    </source>
</evidence>
<dbReference type="Proteomes" id="UP000319767">
    <property type="component" value="Segment"/>
</dbReference>
<dbReference type="SUPFAM" id="SSF48452">
    <property type="entry name" value="TPR-like"/>
    <property type="match status" value="1"/>
</dbReference>
<reference evidence="4" key="1">
    <citation type="journal article" date="2017" name="BMC Genomics">
        <title>Genomic characterization of two novel pathogenic avipoxviruses isolated from pacific shearwaters (Ardenna spp.).</title>
        <authorList>
            <person name="Sarker S."/>
            <person name="Das S."/>
            <person name="Lavers J.L."/>
            <person name="Hutton I."/>
            <person name="Helbig K."/>
            <person name="Imbery J."/>
            <person name="Upton C."/>
            <person name="Raidal S.R."/>
        </authorList>
    </citation>
    <scope>NUCLEOTIDE SEQUENCE [LARGE SCALE GENOMIC DNA]</scope>
    <source>
        <strain evidence="4">SWPV-2</strain>
    </source>
</reference>
<dbReference type="InterPro" id="IPR000744">
    <property type="entry name" value="NSF_attach"/>
</dbReference>
<comment type="similarity">
    <text evidence="1">Belongs to the SNAP family.</text>
</comment>
<accession>A0A1V0QFZ8</accession>
<dbReference type="Pfam" id="PF14938">
    <property type="entry name" value="SNAP"/>
    <property type="match status" value="1"/>
</dbReference>
<dbReference type="EMBL" id="KX857215">
    <property type="protein sequence ID" value="ARE67240.1"/>
    <property type="molecule type" value="Genomic_DNA"/>
</dbReference>
<evidence type="ECO:0000256" key="2">
    <source>
        <dbReference type="ARBA" id="ARBA00022448"/>
    </source>
</evidence>
<organism evidence="4">
    <name type="scientific">Shearwaterpox virus</name>
    <dbReference type="NCBI Taxonomy" id="1974596"/>
    <lineage>
        <taxon>Viruses</taxon>
        <taxon>Varidnaviria</taxon>
        <taxon>Bamfordvirae</taxon>
        <taxon>Nucleocytoviricota</taxon>
        <taxon>Pokkesviricetes</taxon>
        <taxon>Chitovirales</taxon>
        <taxon>Poxviridae</taxon>
        <taxon>Chordopoxvirinae</taxon>
        <taxon>Avipoxvirus</taxon>
        <taxon>Avipoxvirus canarypox</taxon>
        <taxon>Canarypox virus</taxon>
    </lineage>
</organism>
<evidence type="ECO:0000313" key="4">
    <source>
        <dbReference type="EMBL" id="ARE67240.1"/>
    </source>
</evidence>
<proteinExistence type="inferred from homology"/>
<dbReference type="GO" id="GO:0035494">
    <property type="term" value="P:SNARE complex disassembly"/>
    <property type="evidence" value="ECO:0007669"/>
    <property type="project" value="TreeGrafter"/>
</dbReference>
<dbReference type="GO" id="GO:0019905">
    <property type="term" value="F:syntaxin binding"/>
    <property type="evidence" value="ECO:0007669"/>
    <property type="project" value="TreeGrafter"/>
</dbReference>
<keyword evidence="2" id="KW-0813">Transport</keyword>
<dbReference type="CDD" id="cd15832">
    <property type="entry name" value="SNAP"/>
    <property type="match status" value="1"/>
</dbReference>
<dbReference type="PANTHER" id="PTHR13768">
    <property type="entry name" value="SOLUBLE NSF ATTACHMENT PROTEIN SNAP"/>
    <property type="match status" value="1"/>
</dbReference>
<keyword evidence="3" id="KW-0653">Protein transport</keyword>
<dbReference type="GO" id="GO:0015031">
    <property type="term" value="P:protein transport"/>
    <property type="evidence" value="ECO:0007669"/>
    <property type="project" value="UniProtKB-KW"/>
</dbReference>
<sequence>MDYKPCANYFEIEEKATKLLEEAERKLKNSKSFFKNLFGFPVEIEQASELANRSANLFKSIKKWEDSGKAFLMSAQLILNNDKYSIEAASNFVDAYNVFKRVDVQEAINCLNKAINIYVYLGKFNTAAKCHMNIAEVYDKDALDIDKAIENYETASEYYRGDGHTKLSDDCMLKVASLLIQKEEFIKAASIFEKIGYDRINSSMLKYAARQQLFYAAICHFRVDVLNAKFAIDRYKKVFPAFEDFRECKFIEKLVESYENEDVDTFTNIVREYDNISKLDNVITSMLLHIKKSITYNSLR</sequence>
<dbReference type="PRINTS" id="PR00448">
    <property type="entry name" value="NSFATTACHMNT"/>
</dbReference>
<name>A0A1V0QFZ8_CNPV</name>
<dbReference type="PANTHER" id="PTHR13768:SF8">
    <property type="entry name" value="ALPHA-SOLUBLE NSF ATTACHMENT PROTEIN"/>
    <property type="match status" value="1"/>
</dbReference>
<dbReference type="InterPro" id="IPR011990">
    <property type="entry name" value="TPR-like_helical_dom_sf"/>
</dbReference>